<dbReference type="RefSeq" id="WP_328346261.1">
    <property type="nucleotide sequence ID" value="NZ_CP107906.1"/>
</dbReference>
<protein>
    <submittedName>
        <fullName evidence="2">Uncharacterized protein</fullName>
    </submittedName>
</protein>
<dbReference type="EMBL" id="CP107906">
    <property type="protein sequence ID" value="WUG98435.1"/>
    <property type="molecule type" value="Genomic_DNA"/>
</dbReference>
<feature type="compositionally biased region" description="Basic and acidic residues" evidence="1">
    <location>
        <begin position="11"/>
        <end position="26"/>
    </location>
</feature>
<evidence type="ECO:0000313" key="3">
    <source>
        <dbReference type="Proteomes" id="UP001341259"/>
    </source>
</evidence>
<evidence type="ECO:0000256" key="1">
    <source>
        <dbReference type="SAM" id="MobiDB-lite"/>
    </source>
</evidence>
<evidence type="ECO:0000313" key="2">
    <source>
        <dbReference type="EMBL" id="WUG98435.1"/>
    </source>
</evidence>
<name>A0ABZ1P3X4_STRVL</name>
<gene>
    <name evidence="2" type="ORF">OHB29_38685</name>
</gene>
<sequence>MSDVPPDTSIADDRLVHPYGTDRRNPTDGPPEVTFEIARRVPEAPARRTQQDLVPLLKRLSRLGPPRGERHSLLKFSVY</sequence>
<proteinExistence type="predicted"/>
<organism evidence="2 3">
    <name type="scientific">Streptomyces violaceus</name>
    <name type="common">Streptomyces venezuelae</name>
    <dbReference type="NCBI Taxonomy" id="1936"/>
    <lineage>
        <taxon>Bacteria</taxon>
        <taxon>Bacillati</taxon>
        <taxon>Actinomycetota</taxon>
        <taxon>Actinomycetes</taxon>
        <taxon>Kitasatosporales</taxon>
        <taxon>Streptomycetaceae</taxon>
        <taxon>Streptomyces</taxon>
    </lineage>
</organism>
<accession>A0ABZ1P3X4</accession>
<dbReference type="Proteomes" id="UP001341259">
    <property type="component" value="Chromosome"/>
</dbReference>
<feature type="region of interest" description="Disordered" evidence="1">
    <location>
        <begin position="1"/>
        <end position="31"/>
    </location>
</feature>
<keyword evidence="3" id="KW-1185">Reference proteome</keyword>
<reference evidence="2 3" key="1">
    <citation type="submission" date="2022-10" db="EMBL/GenBank/DDBJ databases">
        <title>The complete genomes of actinobacterial strains from the NBC collection.</title>
        <authorList>
            <person name="Joergensen T.S."/>
            <person name="Alvarez Arevalo M."/>
            <person name="Sterndorff E.B."/>
            <person name="Faurdal D."/>
            <person name="Vuksanovic O."/>
            <person name="Mourched A.-S."/>
            <person name="Charusanti P."/>
            <person name="Shaw S."/>
            <person name="Blin K."/>
            <person name="Weber T."/>
        </authorList>
    </citation>
    <scope>NUCLEOTIDE SEQUENCE [LARGE SCALE GENOMIC DNA]</scope>
    <source>
        <strain evidence="2 3">NBC_00456</strain>
    </source>
</reference>